<evidence type="ECO:0000313" key="3">
    <source>
        <dbReference type="Proteomes" id="UP000799767"/>
    </source>
</evidence>
<dbReference type="EMBL" id="MU001635">
    <property type="protein sequence ID" value="KAF2483168.1"/>
    <property type="molecule type" value="Genomic_DNA"/>
</dbReference>
<organism evidence="2 3">
    <name type="scientific">Neohortaea acidophila</name>
    <dbReference type="NCBI Taxonomy" id="245834"/>
    <lineage>
        <taxon>Eukaryota</taxon>
        <taxon>Fungi</taxon>
        <taxon>Dikarya</taxon>
        <taxon>Ascomycota</taxon>
        <taxon>Pezizomycotina</taxon>
        <taxon>Dothideomycetes</taxon>
        <taxon>Dothideomycetidae</taxon>
        <taxon>Mycosphaerellales</taxon>
        <taxon>Teratosphaeriaceae</taxon>
        <taxon>Neohortaea</taxon>
    </lineage>
</organism>
<keyword evidence="3" id="KW-1185">Reference proteome</keyword>
<dbReference type="Proteomes" id="UP000799767">
    <property type="component" value="Unassembled WGS sequence"/>
</dbReference>
<dbReference type="GeneID" id="54470531"/>
<evidence type="ECO:0000313" key="2">
    <source>
        <dbReference type="EMBL" id="KAF2483168.1"/>
    </source>
</evidence>
<dbReference type="RefSeq" id="XP_033589738.1">
    <property type="nucleotide sequence ID" value="XM_033729529.1"/>
</dbReference>
<dbReference type="AlphaFoldDB" id="A0A6A6PSU2"/>
<sequence length="196" mass="22114">MHHHLLSRSGCRSASIWPPLGKQNLPRIVSNIVQSQEDQAASSTARNGSRLCTLPCMSTASAMWLQWRVVESMIGRCPHPRRAPARGGVHSTRFIEVYRHHVSKHGGRDQETPVSNKDQKGQRSCGDRSDGPRQCETSFGSCNEEFEGLSNRRVSTHWGGLEVPIPSTRSANRLSSSESKCRTRPWGRRRRFLDLW</sequence>
<feature type="region of interest" description="Disordered" evidence="1">
    <location>
        <begin position="103"/>
        <end position="133"/>
    </location>
</feature>
<gene>
    <name evidence="2" type="ORF">BDY17DRAFT_142682</name>
</gene>
<feature type="compositionally biased region" description="Basic and acidic residues" evidence="1">
    <location>
        <begin position="106"/>
        <end position="133"/>
    </location>
</feature>
<name>A0A6A6PSU2_9PEZI</name>
<accession>A0A6A6PSU2</accession>
<protein>
    <submittedName>
        <fullName evidence="2">Uncharacterized protein</fullName>
    </submittedName>
</protein>
<proteinExistence type="predicted"/>
<evidence type="ECO:0000256" key="1">
    <source>
        <dbReference type="SAM" id="MobiDB-lite"/>
    </source>
</evidence>
<reference evidence="2" key="1">
    <citation type="journal article" date="2020" name="Stud. Mycol.">
        <title>101 Dothideomycetes genomes: a test case for predicting lifestyles and emergence of pathogens.</title>
        <authorList>
            <person name="Haridas S."/>
            <person name="Albert R."/>
            <person name="Binder M."/>
            <person name="Bloem J."/>
            <person name="Labutti K."/>
            <person name="Salamov A."/>
            <person name="Andreopoulos B."/>
            <person name="Baker S."/>
            <person name="Barry K."/>
            <person name="Bills G."/>
            <person name="Bluhm B."/>
            <person name="Cannon C."/>
            <person name="Castanera R."/>
            <person name="Culley D."/>
            <person name="Daum C."/>
            <person name="Ezra D."/>
            <person name="Gonzalez J."/>
            <person name="Henrissat B."/>
            <person name="Kuo A."/>
            <person name="Liang C."/>
            <person name="Lipzen A."/>
            <person name="Lutzoni F."/>
            <person name="Magnuson J."/>
            <person name="Mondo S."/>
            <person name="Nolan M."/>
            <person name="Ohm R."/>
            <person name="Pangilinan J."/>
            <person name="Park H.-J."/>
            <person name="Ramirez L."/>
            <person name="Alfaro M."/>
            <person name="Sun H."/>
            <person name="Tritt A."/>
            <person name="Yoshinaga Y."/>
            <person name="Zwiers L.-H."/>
            <person name="Turgeon B."/>
            <person name="Goodwin S."/>
            <person name="Spatafora J."/>
            <person name="Crous P."/>
            <person name="Grigoriev I."/>
        </authorList>
    </citation>
    <scope>NUCLEOTIDE SEQUENCE</scope>
    <source>
        <strain evidence="2">CBS 113389</strain>
    </source>
</reference>